<proteinExistence type="predicted"/>
<dbReference type="HOGENOM" id="CLU_3066332_0_0_10"/>
<dbReference type="EMBL" id="CP002584">
    <property type="protein sequence ID" value="ADZ78847.1"/>
    <property type="molecule type" value="Genomic_DNA"/>
</dbReference>
<dbReference type="AlphaFoldDB" id="F4CD91"/>
<dbReference type="PATRIC" id="fig|743722.3.peg.2449"/>
<name>F4CD91_SPHS2</name>
<dbReference type="KEGG" id="shg:Sph21_2293"/>
<reference evidence="1" key="1">
    <citation type="submission" date="2011-03" db="EMBL/GenBank/DDBJ databases">
        <title>Complete sequence of Sphingobacterium sp. 21.</title>
        <authorList>
            <consortium name="US DOE Joint Genome Institute"/>
            <person name="Lucas S."/>
            <person name="Copeland A."/>
            <person name="Lapidus A."/>
            <person name="Cheng J.-F."/>
            <person name="Goodwin L."/>
            <person name="Pitluck S."/>
            <person name="Davenport K."/>
            <person name="Detter J.C."/>
            <person name="Han C."/>
            <person name="Tapia R."/>
            <person name="Land M."/>
            <person name="Hauser L."/>
            <person name="Kyrpides N."/>
            <person name="Ivanova N."/>
            <person name="Ovchinnikova G."/>
            <person name="Pagani I."/>
            <person name="Siebers A.K."/>
            <person name="Allgaier M."/>
            <person name="Thelen M.P."/>
            <person name="Hugenholtz P."/>
            <person name="Woyke T."/>
        </authorList>
    </citation>
    <scope>NUCLEOTIDE SEQUENCE</scope>
    <source>
        <strain evidence="1">21</strain>
    </source>
</reference>
<protein>
    <submittedName>
        <fullName evidence="1">Uncharacterized protein</fullName>
    </submittedName>
</protein>
<evidence type="ECO:0000313" key="1">
    <source>
        <dbReference type="EMBL" id="ADZ78847.1"/>
    </source>
</evidence>
<sequence>MRFLRGWQSNPLFINKFFMLHLPYELFASEKNIFDGSKQLALISVLSLKVVLK</sequence>
<dbReference type="STRING" id="743722.Sph21_2293"/>
<gene>
    <name evidence="1" type="ordered locus">Sph21_2293</name>
</gene>
<accession>F4CD91</accession>
<organism evidence="1">
    <name type="scientific">Sphingobacterium sp. (strain 21)</name>
    <dbReference type="NCBI Taxonomy" id="743722"/>
    <lineage>
        <taxon>Bacteria</taxon>
        <taxon>Pseudomonadati</taxon>
        <taxon>Bacteroidota</taxon>
        <taxon>Sphingobacteriia</taxon>
        <taxon>Sphingobacteriales</taxon>
        <taxon>Sphingobacteriaceae</taxon>
        <taxon>Sphingobacterium</taxon>
    </lineage>
</organism>